<dbReference type="InterPro" id="IPR036388">
    <property type="entry name" value="WH-like_DNA-bd_sf"/>
</dbReference>
<dbReference type="KEGG" id="swo:Swol_1417"/>
<keyword evidence="2" id="KW-0132">Cell division</keyword>
<keyword evidence="4" id="KW-0131">Cell cycle</keyword>
<dbReference type="InterPro" id="IPR036390">
    <property type="entry name" value="WH_DNA-bd_sf"/>
</dbReference>
<dbReference type="GO" id="GO:0051301">
    <property type="term" value="P:cell division"/>
    <property type="evidence" value="ECO:0007669"/>
    <property type="project" value="UniProtKB-KW"/>
</dbReference>
<sequence length="171" mass="19256">MLMRDQIKAAVEAVLFVRAGRVGMDELVEILDIPLLELKEILQEMILEYNNNIRGGLQIVELDGGYLLCTRPAYSDILARMEKPQKKRLSAAALDTLAIVAYRQPITRLEIEQIRGVKSDRIVNTLLEKGLIQEAGHKAVLGKPILYATTEEFLKVFGLTNLKELPDLEEL</sequence>
<dbReference type="eggNOG" id="COG1386">
    <property type="taxonomic scope" value="Bacteria"/>
</dbReference>
<evidence type="ECO:0000313" key="5">
    <source>
        <dbReference type="EMBL" id="ABI68724.1"/>
    </source>
</evidence>
<dbReference type="PANTHER" id="PTHR34298">
    <property type="entry name" value="SEGREGATION AND CONDENSATION PROTEIN B"/>
    <property type="match status" value="1"/>
</dbReference>
<reference evidence="6" key="1">
    <citation type="journal article" date="2010" name="Environ. Microbiol.">
        <title>The genome of Syntrophomonas wolfei: new insights into syntrophic metabolism and biohydrogen production.</title>
        <authorList>
            <person name="Sieber J.R."/>
            <person name="Sims D.R."/>
            <person name="Han C."/>
            <person name="Kim E."/>
            <person name="Lykidis A."/>
            <person name="Lapidus A.L."/>
            <person name="McDonnald E."/>
            <person name="Rohlin L."/>
            <person name="Culley D.E."/>
            <person name="Gunsalus R."/>
            <person name="McInerney M.J."/>
        </authorList>
    </citation>
    <scope>NUCLEOTIDE SEQUENCE [LARGE SCALE GENOMIC DNA]</scope>
    <source>
        <strain evidence="6">DSM 2245B / Goettingen</strain>
    </source>
</reference>
<accession>Q0AX30</accession>
<proteinExistence type="predicted"/>
<dbReference type="RefSeq" id="WP_011640823.1">
    <property type="nucleotide sequence ID" value="NC_008346.1"/>
</dbReference>
<evidence type="ECO:0000313" key="6">
    <source>
        <dbReference type="Proteomes" id="UP000001968"/>
    </source>
</evidence>
<dbReference type="EMBL" id="CP000448">
    <property type="protein sequence ID" value="ABI68724.1"/>
    <property type="molecule type" value="Genomic_DNA"/>
</dbReference>
<dbReference type="PIRSF" id="PIRSF019345">
    <property type="entry name" value="ScpB"/>
    <property type="match status" value="1"/>
</dbReference>
<dbReference type="PANTHER" id="PTHR34298:SF2">
    <property type="entry name" value="SEGREGATION AND CONDENSATION PROTEIN B"/>
    <property type="match status" value="1"/>
</dbReference>
<dbReference type="GO" id="GO:0051304">
    <property type="term" value="P:chromosome separation"/>
    <property type="evidence" value="ECO:0007669"/>
    <property type="project" value="InterPro"/>
</dbReference>
<evidence type="ECO:0000256" key="1">
    <source>
        <dbReference type="ARBA" id="ARBA00022490"/>
    </source>
</evidence>
<dbReference type="OrthoDB" id="9806226at2"/>
<keyword evidence="3" id="KW-0159">Chromosome partition</keyword>
<organism evidence="5 6">
    <name type="scientific">Syntrophomonas wolfei subsp. wolfei (strain DSM 2245B / Goettingen)</name>
    <dbReference type="NCBI Taxonomy" id="335541"/>
    <lineage>
        <taxon>Bacteria</taxon>
        <taxon>Bacillati</taxon>
        <taxon>Bacillota</taxon>
        <taxon>Clostridia</taxon>
        <taxon>Eubacteriales</taxon>
        <taxon>Syntrophomonadaceae</taxon>
        <taxon>Syntrophomonas</taxon>
    </lineage>
</organism>
<dbReference type="NCBIfam" id="TIGR00281">
    <property type="entry name" value="SMC-Scp complex subunit ScpB"/>
    <property type="match status" value="1"/>
</dbReference>
<evidence type="ECO:0000256" key="4">
    <source>
        <dbReference type="ARBA" id="ARBA00023306"/>
    </source>
</evidence>
<dbReference type="STRING" id="335541.Swol_1417"/>
<dbReference type="HOGENOM" id="CLU_045647_5_3_9"/>
<keyword evidence="6" id="KW-1185">Reference proteome</keyword>
<dbReference type="Proteomes" id="UP000001968">
    <property type="component" value="Chromosome"/>
</dbReference>
<evidence type="ECO:0000256" key="2">
    <source>
        <dbReference type="ARBA" id="ARBA00022618"/>
    </source>
</evidence>
<dbReference type="InterPro" id="IPR005234">
    <property type="entry name" value="ScpB_csome_segregation"/>
</dbReference>
<name>Q0AX30_SYNWW</name>
<keyword evidence="1" id="KW-0963">Cytoplasm</keyword>
<dbReference type="Pfam" id="PF04079">
    <property type="entry name" value="SMC_ScpB"/>
    <property type="match status" value="1"/>
</dbReference>
<evidence type="ECO:0000256" key="3">
    <source>
        <dbReference type="ARBA" id="ARBA00022829"/>
    </source>
</evidence>
<dbReference type="AlphaFoldDB" id="Q0AX30"/>
<protein>
    <submittedName>
        <fullName evidence="5">Condensin subunit ScpB</fullName>
    </submittedName>
</protein>
<dbReference type="SUPFAM" id="SSF46785">
    <property type="entry name" value="Winged helix' DNA-binding domain"/>
    <property type="match status" value="2"/>
</dbReference>
<gene>
    <name evidence="5" type="ordered locus">Swol_1417</name>
</gene>
<dbReference type="Gene3D" id="1.10.10.10">
    <property type="entry name" value="Winged helix-like DNA-binding domain superfamily/Winged helix DNA-binding domain"/>
    <property type="match status" value="2"/>
</dbReference>